<reference evidence="2 3" key="1">
    <citation type="submission" date="2024-06" db="EMBL/GenBank/DDBJ databases">
        <title>Sorghum-associated microbial communities from plants grown in Nebraska, USA.</title>
        <authorList>
            <person name="Schachtman D."/>
        </authorList>
    </citation>
    <scope>NUCLEOTIDE SEQUENCE [LARGE SCALE GENOMIC DNA]</scope>
    <source>
        <strain evidence="2 3">736</strain>
    </source>
</reference>
<keyword evidence="3" id="KW-1185">Reference proteome</keyword>
<feature type="transmembrane region" description="Helical" evidence="1">
    <location>
        <begin position="78"/>
        <end position="99"/>
    </location>
</feature>
<organism evidence="2 3">
    <name type="scientific">Lysinibacillus parviboronicapiens</name>
    <dbReference type="NCBI Taxonomy" id="436516"/>
    <lineage>
        <taxon>Bacteria</taxon>
        <taxon>Bacillati</taxon>
        <taxon>Bacillota</taxon>
        <taxon>Bacilli</taxon>
        <taxon>Bacillales</taxon>
        <taxon>Bacillaceae</taxon>
        <taxon>Lysinibacillus</taxon>
    </lineage>
</organism>
<comment type="caution">
    <text evidence="2">The sequence shown here is derived from an EMBL/GenBank/DDBJ whole genome shotgun (WGS) entry which is preliminary data.</text>
</comment>
<protein>
    <submittedName>
        <fullName evidence="2">RND superfamily exporter protein</fullName>
    </submittedName>
</protein>
<evidence type="ECO:0000313" key="2">
    <source>
        <dbReference type="EMBL" id="MET4560180.1"/>
    </source>
</evidence>
<keyword evidence="1" id="KW-1133">Transmembrane helix</keyword>
<evidence type="ECO:0000313" key="3">
    <source>
        <dbReference type="Proteomes" id="UP001549363"/>
    </source>
</evidence>
<accession>A0ABV2PGZ9</accession>
<sequence length="100" mass="11333">MDNQQEVLKDRRCAEMNRWSCYSSIICLLLYVVFRKADYAILGWQPIVLCITVITFFVGLIGLSGVKDWKGMLRSITTILLTAGLSLFLAIHLVIGYFLA</sequence>
<dbReference type="EMBL" id="JBEPSB010000004">
    <property type="protein sequence ID" value="MET4560180.1"/>
    <property type="molecule type" value="Genomic_DNA"/>
</dbReference>
<gene>
    <name evidence="2" type="ORF">ABIA69_001324</name>
</gene>
<name>A0ABV2PGZ9_9BACI</name>
<evidence type="ECO:0000256" key="1">
    <source>
        <dbReference type="SAM" id="Phobius"/>
    </source>
</evidence>
<feature type="transmembrane region" description="Helical" evidence="1">
    <location>
        <begin position="19"/>
        <end position="37"/>
    </location>
</feature>
<dbReference type="Proteomes" id="UP001549363">
    <property type="component" value="Unassembled WGS sequence"/>
</dbReference>
<keyword evidence="1" id="KW-0472">Membrane</keyword>
<feature type="transmembrane region" description="Helical" evidence="1">
    <location>
        <begin position="43"/>
        <end position="66"/>
    </location>
</feature>
<keyword evidence="1" id="KW-0812">Transmembrane</keyword>
<dbReference type="RefSeq" id="WP_107948919.1">
    <property type="nucleotide sequence ID" value="NZ_CP073713.1"/>
</dbReference>
<proteinExistence type="predicted"/>